<evidence type="ECO:0000313" key="3">
    <source>
        <dbReference type="Proteomes" id="UP000886595"/>
    </source>
</evidence>
<feature type="compositionally biased region" description="Basic and acidic residues" evidence="1">
    <location>
        <begin position="105"/>
        <end position="114"/>
    </location>
</feature>
<dbReference type="AlphaFoldDB" id="A0A8X7PUY0"/>
<proteinExistence type="predicted"/>
<dbReference type="EMBL" id="JAAMPC010000015">
    <property type="protein sequence ID" value="KAG2258155.1"/>
    <property type="molecule type" value="Genomic_DNA"/>
</dbReference>
<protein>
    <submittedName>
        <fullName evidence="2">Uncharacterized protein</fullName>
    </submittedName>
</protein>
<reference evidence="2 3" key="1">
    <citation type="submission" date="2020-02" db="EMBL/GenBank/DDBJ databases">
        <authorList>
            <person name="Ma Q."/>
            <person name="Huang Y."/>
            <person name="Song X."/>
            <person name="Pei D."/>
        </authorList>
    </citation>
    <scope>NUCLEOTIDE SEQUENCE [LARGE SCALE GENOMIC DNA]</scope>
    <source>
        <strain evidence="2">Sxm20200214</strain>
        <tissue evidence="2">Leaf</tissue>
    </source>
</reference>
<gene>
    <name evidence="2" type="ORF">Bca52824_077449</name>
</gene>
<dbReference type="OrthoDB" id="1087989at2759"/>
<dbReference type="Proteomes" id="UP000886595">
    <property type="component" value="Unassembled WGS sequence"/>
</dbReference>
<name>A0A8X7PUY0_BRACI</name>
<comment type="caution">
    <text evidence="2">The sequence shown here is derived from an EMBL/GenBank/DDBJ whole genome shotgun (WGS) entry which is preliminary data.</text>
</comment>
<evidence type="ECO:0000313" key="2">
    <source>
        <dbReference type="EMBL" id="KAG2258155.1"/>
    </source>
</evidence>
<organism evidence="2 3">
    <name type="scientific">Brassica carinata</name>
    <name type="common">Ethiopian mustard</name>
    <name type="synonym">Abyssinian cabbage</name>
    <dbReference type="NCBI Taxonomy" id="52824"/>
    <lineage>
        <taxon>Eukaryota</taxon>
        <taxon>Viridiplantae</taxon>
        <taxon>Streptophyta</taxon>
        <taxon>Embryophyta</taxon>
        <taxon>Tracheophyta</taxon>
        <taxon>Spermatophyta</taxon>
        <taxon>Magnoliopsida</taxon>
        <taxon>eudicotyledons</taxon>
        <taxon>Gunneridae</taxon>
        <taxon>Pentapetalae</taxon>
        <taxon>rosids</taxon>
        <taxon>malvids</taxon>
        <taxon>Brassicales</taxon>
        <taxon>Brassicaceae</taxon>
        <taxon>Brassiceae</taxon>
        <taxon>Brassica</taxon>
    </lineage>
</organism>
<feature type="region of interest" description="Disordered" evidence="1">
    <location>
        <begin position="69"/>
        <end position="114"/>
    </location>
</feature>
<accession>A0A8X7PUY0</accession>
<evidence type="ECO:0000256" key="1">
    <source>
        <dbReference type="SAM" id="MobiDB-lite"/>
    </source>
</evidence>
<feature type="compositionally biased region" description="Polar residues" evidence="1">
    <location>
        <begin position="93"/>
        <end position="104"/>
    </location>
</feature>
<keyword evidence="3" id="KW-1185">Reference proteome</keyword>
<sequence>MDDGDIVTFKDTLQASFKWINLPPIGVTTNLFPWICWNLWTARNLLTFENRTLSPQEVVLKATRASKEWEMAQPCHRPTPTPPITQRHAVETPSPTTFCNTDASWKSDTKSAGL</sequence>